<sequence length="391" mass="44456">MMSHLARMARTCFPSIGRVSSLARRYSSRSDQSQGRMFEPSWKLGSDFFAKTWGQVTRPFAETMRDLMLSNLDSVPVPSKKGVFTIADYGTSDGYASMPLFTTMIAPFVSGKRGTRSPIRHCISGVHASVKAKTKEHIAGSMRQNSELSADSYLGDVRFADAIVHFLPGVTDEELRAFRKEAASQLEDFLLLRARELKPGGILVMMTFSSHDDYRQLVLNPDARKDQSDVFKKQAVSVYHWFADADQAWRELRGRNIITEEEYTNFQLPIAFRGAGEMMNPFHEVNSPVLQSGLSLEFHDQRFHPDPFRTAWHSLQRQGQSTSFGDYITMMYQAVTSLSVHGNLSRMRSEEEKQAIVEQYYAILRQMLADVHPDSYNNHVIISRLVARKTM</sequence>
<dbReference type="Gene3D" id="3.40.50.150">
    <property type="entry name" value="Vaccinia Virus protein VP39"/>
    <property type="match status" value="1"/>
</dbReference>
<comment type="caution">
    <text evidence="1">The sequence shown here is derived from an EMBL/GenBank/DDBJ whole genome shotgun (WGS) entry which is preliminary data.</text>
</comment>
<accession>A0ABD0LCP5</accession>
<proteinExistence type="predicted"/>
<evidence type="ECO:0000313" key="2">
    <source>
        <dbReference type="Proteomes" id="UP001519460"/>
    </source>
</evidence>
<reference evidence="1 2" key="1">
    <citation type="journal article" date="2023" name="Sci. Data">
        <title>Genome assembly of the Korean intertidal mud-creeper Batillaria attramentaria.</title>
        <authorList>
            <person name="Patra A.K."/>
            <person name="Ho P.T."/>
            <person name="Jun S."/>
            <person name="Lee S.J."/>
            <person name="Kim Y."/>
            <person name="Won Y.J."/>
        </authorList>
    </citation>
    <scope>NUCLEOTIDE SEQUENCE [LARGE SCALE GENOMIC DNA]</scope>
    <source>
        <strain evidence="1">Wonlab-2016</strain>
    </source>
</reference>
<protein>
    <submittedName>
        <fullName evidence="1">Uncharacterized protein</fullName>
    </submittedName>
</protein>
<organism evidence="1 2">
    <name type="scientific">Batillaria attramentaria</name>
    <dbReference type="NCBI Taxonomy" id="370345"/>
    <lineage>
        <taxon>Eukaryota</taxon>
        <taxon>Metazoa</taxon>
        <taxon>Spiralia</taxon>
        <taxon>Lophotrochozoa</taxon>
        <taxon>Mollusca</taxon>
        <taxon>Gastropoda</taxon>
        <taxon>Caenogastropoda</taxon>
        <taxon>Sorbeoconcha</taxon>
        <taxon>Cerithioidea</taxon>
        <taxon>Batillariidae</taxon>
        <taxon>Batillaria</taxon>
    </lineage>
</organism>
<dbReference type="SUPFAM" id="SSF53335">
    <property type="entry name" value="S-adenosyl-L-methionine-dependent methyltransferases"/>
    <property type="match status" value="1"/>
</dbReference>
<keyword evidence="2" id="KW-1185">Reference proteome</keyword>
<dbReference type="EMBL" id="JACVVK020000062">
    <property type="protein sequence ID" value="KAK7497062.1"/>
    <property type="molecule type" value="Genomic_DNA"/>
</dbReference>
<dbReference type="InterPro" id="IPR029063">
    <property type="entry name" value="SAM-dependent_MTases_sf"/>
</dbReference>
<gene>
    <name evidence="1" type="ORF">BaRGS_00011798</name>
</gene>
<name>A0ABD0LCP5_9CAEN</name>
<dbReference type="AlphaFoldDB" id="A0ABD0LCP5"/>
<dbReference type="Proteomes" id="UP001519460">
    <property type="component" value="Unassembled WGS sequence"/>
</dbReference>
<evidence type="ECO:0000313" key="1">
    <source>
        <dbReference type="EMBL" id="KAK7497062.1"/>
    </source>
</evidence>